<protein>
    <recommendedName>
        <fullName evidence="4">Transmembrane protein</fullName>
    </recommendedName>
</protein>
<reference evidence="2 3" key="1">
    <citation type="submission" date="2021-08" db="EMBL/GenBank/DDBJ databases">
        <authorList>
            <person name="Peeters C."/>
        </authorList>
    </citation>
    <scope>NUCLEOTIDE SEQUENCE [LARGE SCALE GENOMIC DNA]</scope>
    <source>
        <strain evidence="2 3">LMG 23994</strain>
    </source>
</reference>
<keyword evidence="3" id="KW-1185">Reference proteome</keyword>
<keyword evidence="1" id="KW-1133">Transmembrane helix</keyword>
<accession>A0ABM8WEF6</accession>
<feature type="transmembrane region" description="Helical" evidence="1">
    <location>
        <begin position="12"/>
        <end position="31"/>
    </location>
</feature>
<evidence type="ECO:0008006" key="4">
    <source>
        <dbReference type="Google" id="ProtNLM"/>
    </source>
</evidence>
<evidence type="ECO:0000313" key="2">
    <source>
        <dbReference type="EMBL" id="CAG9165637.1"/>
    </source>
</evidence>
<dbReference type="Proteomes" id="UP000701702">
    <property type="component" value="Unassembled WGS sequence"/>
</dbReference>
<sequence length="66" mass="6916">MPVVHARETAIAIAALVVILFVALFFTVTTVNLSLLAMQLVSCATIGLAVASAWVLTKFAQLSDLA</sequence>
<keyword evidence="1" id="KW-0472">Membrane</keyword>
<comment type="caution">
    <text evidence="2">The sequence shown here is derived from an EMBL/GenBank/DDBJ whole genome shotgun (WGS) entry which is preliminary data.</text>
</comment>
<gene>
    <name evidence="2" type="ORF">LMG23994_00765</name>
</gene>
<name>A0ABM8WEF6_9BURK</name>
<evidence type="ECO:0000313" key="3">
    <source>
        <dbReference type="Proteomes" id="UP000701702"/>
    </source>
</evidence>
<keyword evidence="1" id="KW-0812">Transmembrane</keyword>
<dbReference type="RefSeq" id="WP_223999917.1">
    <property type="nucleotide sequence ID" value="NZ_CAJZAF010000003.1"/>
</dbReference>
<dbReference type="EMBL" id="CAJZAF010000003">
    <property type="protein sequence ID" value="CAG9165637.1"/>
    <property type="molecule type" value="Genomic_DNA"/>
</dbReference>
<organism evidence="2 3">
    <name type="scientific">Cupriavidus pinatubonensis</name>
    <dbReference type="NCBI Taxonomy" id="248026"/>
    <lineage>
        <taxon>Bacteria</taxon>
        <taxon>Pseudomonadati</taxon>
        <taxon>Pseudomonadota</taxon>
        <taxon>Betaproteobacteria</taxon>
        <taxon>Burkholderiales</taxon>
        <taxon>Burkholderiaceae</taxon>
        <taxon>Cupriavidus</taxon>
    </lineage>
</organism>
<feature type="transmembrane region" description="Helical" evidence="1">
    <location>
        <begin position="37"/>
        <end position="56"/>
    </location>
</feature>
<proteinExistence type="predicted"/>
<evidence type="ECO:0000256" key="1">
    <source>
        <dbReference type="SAM" id="Phobius"/>
    </source>
</evidence>